<comment type="caution">
    <text evidence="11">The sequence shown here is derived from an EMBL/GenBank/DDBJ whole genome shotgun (WGS) entry which is preliminary data.</text>
</comment>
<feature type="transmembrane region" description="Helical" evidence="9">
    <location>
        <begin position="106"/>
        <end position="128"/>
    </location>
</feature>
<evidence type="ECO:0000313" key="12">
    <source>
        <dbReference type="Proteomes" id="UP000234950"/>
    </source>
</evidence>
<feature type="domain" description="Na+/H+ antiporter NhaC-like C-terminal" evidence="10">
    <location>
        <begin position="235"/>
        <end position="425"/>
    </location>
</feature>
<name>A0A2N5HBC1_9BACI</name>
<keyword evidence="2" id="KW-0813">Transport</keyword>
<dbReference type="PANTHER" id="PTHR33451">
    <property type="entry name" value="MALATE-2H(+)/NA(+)-LACTATE ANTIPORTER"/>
    <property type="match status" value="1"/>
</dbReference>
<evidence type="ECO:0000256" key="4">
    <source>
        <dbReference type="ARBA" id="ARBA00022475"/>
    </source>
</evidence>
<keyword evidence="7 9" id="KW-0472">Membrane</keyword>
<dbReference type="RefSeq" id="WP_101649350.1">
    <property type="nucleotide sequence ID" value="NZ_PGVE01000065.1"/>
</dbReference>
<feature type="transmembrane region" description="Helical" evidence="9">
    <location>
        <begin position="187"/>
        <end position="211"/>
    </location>
</feature>
<gene>
    <name evidence="11" type="ORF">CVD27_18370</name>
</gene>
<feature type="transmembrane region" description="Helical" evidence="9">
    <location>
        <begin position="231"/>
        <end position="261"/>
    </location>
</feature>
<dbReference type="GO" id="GO:0015297">
    <property type="term" value="F:antiporter activity"/>
    <property type="evidence" value="ECO:0007669"/>
    <property type="project" value="UniProtKB-KW"/>
</dbReference>
<feature type="transmembrane region" description="Helical" evidence="9">
    <location>
        <begin position="282"/>
        <end position="303"/>
    </location>
</feature>
<feature type="transmembrane region" description="Helical" evidence="9">
    <location>
        <begin position="65"/>
        <end position="86"/>
    </location>
</feature>
<dbReference type="GO" id="GO:0005886">
    <property type="term" value="C:plasma membrane"/>
    <property type="evidence" value="ECO:0007669"/>
    <property type="project" value="UniProtKB-SubCell"/>
</dbReference>
<sequence length="437" mass="48388">MAVKFSFAQVLFLLVSTILGVVWSVIAHQPLVIGFLPGYVVLFSFSIKSTLSFRKSIKMSLMGVYKTRIVIVILFLVSFLLPSWSLSGTIEQMVNIALSFINPHHFLILSFFISMIFSMLLGTTIGTLSTIGVPIIGTAGVLHLPIPIVAGALVSGAFVGDRTSPFSSAHQLLSHTVEVPVNRQWKAMLLTTITAIVVCLGFYGIIDAHFISKTEFTTDPLIWNKLSLVKFIPPIILVVFVLFRVSIIYAFLSSILSAVWISLMSGTSWPKLAESLWHGIEGLGGGFIHMYQLLLFLAVAGAYNGLLEELNVIQPYLDKWLESSHNLSVDTLKTLLATLIITLIAANQTLPIILTGRSFLPHWSRYYRKEELARVMGDSTMLFPGIVPWSVLAIMCSTIVGIPLFEYLPFALFLWILPFITILVSLSKKIRKPKKGI</sequence>
<feature type="transmembrane region" description="Helical" evidence="9">
    <location>
        <begin position="32"/>
        <end position="53"/>
    </location>
</feature>
<keyword evidence="3" id="KW-0050">Antiport</keyword>
<feature type="transmembrane region" description="Helical" evidence="9">
    <location>
        <begin position="408"/>
        <end position="426"/>
    </location>
</feature>
<dbReference type="AlphaFoldDB" id="A0A2N5HBC1"/>
<keyword evidence="6 9" id="KW-1133">Transmembrane helix</keyword>
<dbReference type="Proteomes" id="UP000234950">
    <property type="component" value="Unassembled WGS sequence"/>
</dbReference>
<dbReference type="OrthoDB" id="9762978at2"/>
<evidence type="ECO:0000256" key="5">
    <source>
        <dbReference type="ARBA" id="ARBA00022692"/>
    </source>
</evidence>
<accession>A0A2N5HBC1</accession>
<organism evidence="11 12">
    <name type="scientific">Neobacillus cucumis</name>
    <dbReference type="NCBI Taxonomy" id="1740721"/>
    <lineage>
        <taxon>Bacteria</taxon>
        <taxon>Bacillati</taxon>
        <taxon>Bacillota</taxon>
        <taxon>Bacilli</taxon>
        <taxon>Bacillales</taxon>
        <taxon>Bacillaceae</taxon>
        <taxon>Neobacillus</taxon>
    </lineage>
</organism>
<proteinExistence type="inferred from homology"/>
<dbReference type="Pfam" id="PF03553">
    <property type="entry name" value="Na_H_antiporter"/>
    <property type="match status" value="1"/>
</dbReference>
<evidence type="ECO:0000313" key="11">
    <source>
        <dbReference type="EMBL" id="PLS02790.1"/>
    </source>
</evidence>
<feature type="transmembrane region" description="Helical" evidence="9">
    <location>
        <begin position="381"/>
        <end position="402"/>
    </location>
</feature>
<keyword evidence="4" id="KW-1003">Cell membrane</keyword>
<reference evidence="11 12" key="1">
    <citation type="submission" date="2017-11" db="EMBL/GenBank/DDBJ databases">
        <title>Comparitive Functional Genomics of Dry Heat Resistant strains isolated from the Viking Spacecraft.</title>
        <authorList>
            <person name="Seuylemezian A."/>
            <person name="Cooper K."/>
            <person name="Vaishampayan P."/>
        </authorList>
    </citation>
    <scope>NUCLEOTIDE SEQUENCE [LARGE SCALE GENOMIC DNA]</scope>
    <source>
        <strain evidence="11 12">V32-6</strain>
    </source>
</reference>
<dbReference type="InterPro" id="IPR052180">
    <property type="entry name" value="NhaC_Na-H+_Antiporter"/>
</dbReference>
<evidence type="ECO:0000256" key="6">
    <source>
        <dbReference type="ARBA" id="ARBA00022989"/>
    </source>
</evidence>
<evidence type="ECO:0000256" key="3">
    <source>
        <dbReference type="ARBA" id="ARBA00022449"/>
    </source>
</evidence>
<evidence type="ECO:0000256" key="1">
    <source>
        <dbReference type="ARBA" id="ARBA00004651"/>
    </source>
</evidence>
<keyword evidence="12" id="KW-1185">Reference proteome</keyword>
<feature type="transmembrane region" description="Helical" evidence="9">
    <location>
        <begin position="335"/>
        <end position="360"/>
    </location>
</feature>
<evidence type="ECO:0000256" key="2">
    <source>
        <dbReference type="ARBA" id="ARBA00022448"/>
    </source>
</evidence>
<dbReference type="InterPro" id="IPR018461">
    <property type="entry name" value="Na/H_Antiport_NhaC-like_C"/>
</dbReference>
<evidence type="ECO:0000259" key="10">
    <source>
        <dbReference type="Pfam" id="PF03553"/>
    </source>
</evidence>
<evidence type="ECO:0000256" key="7">
    <source>
        <dbReference type="ARBA" id="ARBA00023136"/>
    </source>
</evidence>
<evidence type="ECO:0000256" key="9">
    <source>
        <dbReference type="SAM" id="Phobius"/>
    </source>
</evidence>
<evidence type="ECO:0000256" key="8">
    <source>
        <dbReference type="ARBA" id="ARBA00038435"/>
    </source>
</evidence>
<protein>
    <submittedName>
        <fullName evidence="11">Sodium:proton antiporter</fullName>
    </submittedName>
</protein>
<comment type="similarity">
    <text evidence="8">Belongs to the NhaC Na(+)/H(+) (TC 2.A.35) antiporter family.</text>
</comment>
<keyword evidence="5 9" id="KW-0812">Transmembrane</keyword>
<comment type="subcellular location">
    <subcellularLocation>
        <location evidence="1">Cell membrane</location>
        <topology evidence="1">Multi-pass membrane protein</topology>
    </subcellularLocation>
</comment>
<dbReference type="PANTHER" id="PTHR33451:SF3">
    <property type="entry name" value="MALATE-2H(+)_NA(+)-LACTATE ANTIPORTER"/>
    <property type="match status" value="1"/>
</dbReference>
<dbReference type="EMBL" id="PGVE01000065">
    <property type="protein sequence ID" value="PLS02790.1"/>
    <property type="molecule type" value="Genomic_DNA"/>
</dbReference>
<feature type="transmembrane region" description="Helical" evidence="9">
    <location>
        <begin position="7"/>
        <end position="26"/>
    </location>
</feature>